<evidence type="ECO:0000313" key="2">
    <source>
        <dbReference type="Proteomes" id="UP000228987"/>
    </source>
</evidence>
<organism evidence="1 2">
    <name type="scientific">SAR86 cluster bacterium</name>
    <dbReference type="NCBI Taxonomy" id="2030880"/>
    <lineage>
        <taxon>Bacteria</taxon>
        <taxon>Pseudomonadati</taxon>
        <taxon>Pseudomonadota</taxon>
        <taxon>Gammaproteobacteria</taxon>
        <taxon>SAR86 cluster</taxon>
    </lineage>
</organism>
<proteinExistence type="predicted"/>
<sequence>MGSIHQLAKNLPVVQAAFRNRIGPFWEVASSSDRIALLVVAGMPVDIHECSWLDLGCGLQDEILYKVSNCQLVRSIFSVKVSS</sequence>
<accession>A0A2A5CE22</accession>
<protein>
    <submittedName>
        <fullName evidence="1">Uncharacterized protein</fullName>
    </submittedName>
</protein>
<evidence type="ECO:0000313" key="1">
    <source>
        <dbReference type="EMBL" id="PCJ42099.1"/>
    </source>
</evidence>
<reference evidence="2" key="1">
    <citation type="submission" date="2017-08" db="EMBL/GenBank/DDBJ databases">
        <title>A dynamic microbial community with high functional redundancy inhabits the cold, oxic subseafloor aquifer.</title>
        <authorList>
            <person name="Tully B.J."/>
            <person name="Wheat C.G."/>
            <person name="Glazer B.T."/>
            <person name="Huber J.A."/>
        </authorList>
    </citation>
    <scope>NUCLEOTIDE SEQUENCE [LARGE SCALE GENOMIC DNA]</scope>
</reference>
<gene>
    <name evidence="1" type="ORF">COA71_05770</name>
</gene>
<name>A0A2A5CE22_9GAMM</name>
<comment type="caution">
    <text evidence="1">The sequence shown here is derived from an EMBL/GenBank/DDBJ whole genome shotgun (WGS) entry which is preliminary data.</text>
</comment>
<dbReference type="AlphaFoldDB" id="A0A2A5CE22"/>
<dbReference type="Proteomes" id="UP000228987">
    <property type="component" value="Unassembled WGS sequence"/>
</dbReference>
<dbReference type="EMBL" id="NVWI01000003">
    <property type="protein sequence ID" value="PCJ42099.1"/>
    <property type="molecule type" value="Genomic_DNA"/>
</dbReference>